<dbReference type="InterPro" id="IPR029055">
    <property type="entry name" value="Ntn_hydrolases_N"/>
</dbReference>
<comment type="caution">
    <text evidence="1">The sequence shown here is derived from an EMBL/GenBank/DDBJ whole genome shotgun (WGS) entry which is preliminary data.</text>
</comment>
<dbReference type="SUPFAM" id="SSF56235">
    <property type="entry name" value="N-terminal nucleophile aminohydrolases (Ntn hydrolases)"/>
    <property type="match status" value="1"/>
</dbReference>
<evidence type="ECO:0000313" key="1">
    <source>
        <dbReference type="EMBL" id="GAH88084.1"/>
    </source>
</evidence>
<name>X1KD16_9ZZZZ</name>
<dbReference type="GO" id="GO:0016787">
    <property type="term" value="F:hydrolase activity"/>
    <property type="evidence" value="ECO:0007669"/>
    <property type="project" value="InterPro"/>
</dbReference>
<organism evidence="1">
    <name type="scientific">marine sediment metagenome</name>
    <dbReference type="NCBI Taxonomy" id="412755"/>
    <lineage>
        <taxon>unclassified sequences</taxon>
        <taxon>metagenomes</taxon>
        <taxon>ecological metagenomes</taxon>
    </lineage>
</organism>
<gene>
    <name evidence="1" type="ORF">S03H2_58360</name>
</gene>
<feature type="non-terminal residue" evidence="1">
    <location>
        <position position="1"/>
    </location>
</feature>
<sequence length="187" mass="21105">FERFYTALLRKVFGEGGMGEAVVDFLGDEAAIFVDSYDNFDRVLLSPASAWFSGMSREEVFRQVARESLSVPVRAWGSTRKLVLSHILFGGKLPRFLGFDRGPITLIGGRATIHQGQIYRNAGRLTSFAPSQRLVTDMAEERMHTNLAGGPSDRRFSRWYCSDLKNWRAGRYKALEPRIAPGDRIKL</sequence>
<dbReference type="EMBL" id="BARU01037455">
    <property type="protein sequence ID" value="GAH88084.1"/>
    <property type="molecule type" value="Genomic_DNA"/>
</dbReference>
<accession>X1KD16</accession>
<dbReference type="InterPro" id="IPR002692">
    <property type="entry name" value="S45"/>
</dbReference>
<dbReference type="Pfam" id="PF01804">
    <property type="entry name" value="Penicil_amidase"/>
    <property type="match status" value="1"/>
</dbReference>
<dbReference type="AlphaFoldDB" id="X1KD16"/>
<protein>
    <submittedName>
        <fullName evidence="1">Uncharacterized protein</fullName>
    </submittedName>
</protein>
<proteinExistence type="predicted"/>
<dbReference type="GO" id="GO:0017000">
    <property type="term" value="P:antibiotic biosynthetic process"/>
    <property type="evidence" value="ECO:0007669"/>
    <property type="project" value="InterPro"/>
</dbReference>
<dbReference type="Gene3D" id="3.60.20.10">
    <property type="entry name" value="Glutamine Phosphoribosylpyrophosphate, subunit 1, domain 1"/>
    <property type="match status" value="1"/>
</dbReference>
<reference evidence="1" key="1">
    <citation type="journal article" date="2014" name="Front. Microbiol.">
        <title>High frequency of phylogenetically diverse reductive dehalogenase-homologous genes in deep subseafloor sedimentary metagenomes.</title>
        <authorList>
            <person name="Kawai M."/>
            <person name="Futagami T."/>
            <person name="Toyoda A."/>
            <person name="Takaki Y."/>
            <person name="Nishi S."/>
            <person name="Hori S."/>
            <person name="Arai W."/>
            <person name="Tsubouchi T."/>
            <person name="Morono Y."/>
            <person name="Uchiyama I."/>
            <person name="Ito T."/>
            <person name="Fujiyama A."/>
            <person name="Inagaki F."/>
            <person name="Takami H."/>
        </authorList>
    </citation>
    <scope>NUCLEOTIDE SEQUENCE</scope>
    <source>
        <strain evidence="1">Expedition CK06-06</strain>
    </source>
</reference>